<dbReference type="VEuPathDB" id="VectorBase:GAUT011898"/>
<organism evidence="4 5">
    <name type="scientific">Glossina austeni</name>
    <name type="common">Savannah tsetse fly</name>
    <dbReference type="NCBI Taxonomy" id="7395"/>
    <lineage>
        <taxon>Eukaryota</taxon>
        <taxon>Metazoa</taxon>
        <taxon>Ecdysozoa</taxon>
        <taxon>Arthropoda</taxon>
        <taxon>Hexapoda</taxon>
        <taxon>Insecta</taxon>
        <taxon>Pterygota</taxon>
        <taxon>Neoptera</taxon>
        <taxon>Endopterygota</taxon>
        <taxon>Diptera</taxon>
        <taxon>Brachycera</taxon>
        <taxon>Muscomorpha</taxon>
        <taxon>Hippoboscoidea</taxon>
        <taxon>Glossinidae</taxon>
        <taxon>Glossina</taxon>
    </lineage>
</organism>
<keyword evidence="2" id="KW-0732">Signal</keyword>
<feature type="domain" description="Peptidase M12A" evidence="3">
    <location>
        <begin position="48"/>
        <end position="253"/>
    </location>
</feature>
<dbReference type="EnsemblMetazoa" id="GAUT011898-RA">
    <property type="protein sequence ID" value="GAUT011898-PA"/>
    <property type="gene ID" value="GAUT011898"/>
</dbReference>
<feature type="signal peptide" evidence="2">
    <location>
        <begin position="1"/>
        <end position="20"/>
    </location>
</feature>
<evidence type="ECO:0000256" key="2">
    <source>
        <dbReference type="RuleBase" id="RU361183"/>
    </source>
</evidence>
<dbReference type="PRINTS" id="PR00480">
    <property type="entry name" value="ASTACIN"/>
</dbReference>
<dbReference type="InterPro" id="IPR006026">
    <property type="entry name" value="Peptidase_Metallo"/>
</dbReference>
<dbReference type="GO" id="GO:0004222">
    <property type="term" value="F:metalloendopeptidase activity"/>
    <property type="evidence" value="ECO:0007669"/>
    <property type="project" value="UniProtKB-UniRule"/>
</dbReference>
<name>A0A1A9UQ92_GLOAU</name>
<sequence length="269" mass="31879">MEIKNSLWFLILIDVRYISASGYRQEPDPELTAGFMQGDMIFDSMARNGWRSDTFQWPNQTVYYKFFDQFSDAHRKQILRAMHVIQSVSCIRFEEIINEDDVTFVNITNLKRSCYSRVGWRREGPQELNLQTSPIGEGCYRLGTIIHELLHTLGFFHMQSSSNRDDYVRIVWRNIKMRNHINFLKLPQSIADNFDQEYDYDSILHYSPYAFSSNGRKTIVPLRAYKYADEVIGQRSHLSRGDIQRLNMMYRCPIKIRTSDQMHNFVQLL</sequence>
<dbReference type="InterPro" id="IPR001506">
    <property type="entry name" value="Peptidase_M12A"/>
</dbReference>
<protein>
    <recommendedName>
        <fullName evidence="2">Metalloendopeptidase</fullName>
        <ecNumber evidence="2">3.4.24.-</ecNumber>
    </recommendedName>
</protein>
<dbReference type="SUPFAM" id="SSF55486">
    <property type="entry name" value="Metalloproteases ('zincins'), catalytic domain"/>
    <property type="match status" value="1"/>
</dbReference>
<dbReference type="SMART" id="SM00235">
    <property type="entry name" value="ZnMc"/>
    <property type="match status" value="1"/>
</dbReference>
<keyword evidence="1 2" id="KW-0479">Metal-binding</keyword>
<keyword evidence="1 2" id="KW-0645">Protease</keyword>
<dbReference type="CDD" id="cd04280">
    <property type="entry name" value="ZnMc_astacin_like"/>
    <property type="match status" value="1"/>
</dbReference>
<dbReference type="Pfam" id="PF01400">
    <property type="entry name" value="Astacin"/>
    <property type="match status" value="1"/>
</dbReference>
<feature type="active site" evidence="1">
    <location>
        <position position="148"/>
    </location>
</feature>
<feature type="binding site" evidence="1">
    <location>
        <position position="157"/>
    </location>
    <ligand>
        <name>Zn(2+)</name>
        <dbReference type="ChEBI" id="CHEBI:29105"/>
        <note>catalytic</note>
    </ligand>
</feature>
<keyword evidence="1 2" id="KW-0378">Hydrolase</keyword>
<evidence type="ECO:0000313" key="5">
    <source>
        <dbReference type="Proteomes" id="UP000078200"/>
    </source>
</evidence>
<evidence type="ECO:0000313" key="4">
    <source>
        <dbReference type="EnsemblMetazoa" id="GAUT011898-PA"/>
    </source>
</evidence>
<dbReference type="GO" id="GO:0006508">
    <property type="term" value="P:proteolysis"/>
    <property type="evidence" value="ECO:0007669"/>
    <property type="project" value="UniProtKB-KW"/>
</dbReference>
<dbReference type="Proteomes" id="UP000078200">
    <property type="component" value="Unassembled WGS sequence"/>
</dbReference>
<feature type="binding site" evidence="1">
    <location>
        <position position="147"/>
    </location>
    <ligand>
        <name>Zn(2+)</name>
        <dbReference type="ChEBI" id="CHEBI:29105"/>
        <note>catalytic</note>
    </ligand>
</feature>
<dbReference type="InterPro" id="IPR024079">
    <property type="entry name" value="MetalloPept_cat_dom_sf"/>
</dbReference>
<dbReference type="EC" id="3.4.24.-" evidence="2"/>
<evidence type="ECO:0000259" key="3">
    <source>
        <dbReference type="PROSITE" id="PS51864"/>
    </source>
</evidence>
<keyword evidence="1 2" id="KW-0862">Zinc</keyword>
<feature type="binding site" evidence="1">
    <location>
        <position position="151"/>
    </location>
    <ligand>
        <name>Zn(2+)</name>
        <dbReference type="ChEBI" id="CHEBI:29105"/>
        <note>catalytic</note>
    </ligand>
</feature>
<keyword evidence="1 2" id="KW-0482">Metalloprotease</keyword>
<comment type="cofactor">
    <cofactor evidence="1 2">
        <name>Zn(2+)</name>
        <dbReference type="ChEBI" id="CHEBI:29105"/>
    </cofactor>
    <text evidence="1 2">Binds 1 zinc ion per subunit.</text>
</comment>
<dbReference type="PANTHER" id="PTHR10127:SF814">
    <property type="entry name" value="MEPRIN A SUBUNIT BETA"/>
    <property type="match status" value="1"/>
</dbReference>
<accession>A0A1A9UQ92</accession>
<dbReference type="PANTHER" id="PTHR10127">
    <property type="entry name" value="DISCOIDIN, CUB, EGF, LAMININ , AND ZINC METALLOPROTEASE DOMAIN CONTAINING"/>
    <property type="match status" value="1"/>
</dbReference>
<keyword evidence="5" id="KW-1185">Reference proteome</keyword>
<evidence type="ECO:0000256" key="1">
    <source>
        <dbReference type="PROSITE-ProRule" id="PRU01211"/>
    </source>
</evidence>
<comment type="caution">
    <text evidence="1">Lacks conserved residue(s) required for the propagation of feature annotation.</text>
</comment>
<dbReference type="AlphaFoldDB" id="A0A1A9UQ92"/>
<dbReference type="PROSITE" id="PS51864">
    <property type="entry name" value="ASTACIN"/>
    <property type="match status" value="1"/>
</dbReference>
<reference evidence="4" key="1">
    <citation type="submission" date="2020-05" db="UniProtKB">
        <authorList>
            <consortium name="EnsemblMetazoa"/>
        </authorList>
    </citation>
    <scope>IDENTIFICATION</scope>
    <source>
        <strain evidence="4">TTRI</strain>
    </source>
</reference>
<dbReference type="GO" id="GO:0008270">
    <property type="term" value="F:zinc ion binding"/>
    <property type="evidence" value="ECO:0007669"/>
    <property type="project" value="UniProtKB-UniRule"/>
</dbReference>
<dbReference type="Gene3D" id="3.40.390.10">
    <property type="entry name" value="Collagenase (Catalytic Domain)"/>
    <property type="match status" value="1"/>
</dbReference>
<dbReference type="InterPro" id="IPR034035">
    <property type="entry name" value="Astacin-like_dom"/>
</dbReference>
<proteinExistence type="predicted"/>
<dbReference type="STRING" id="7395.A0A1A9UQ92"/>
<feature type="chain" id="PRO_5008445853" description="Metalloendopeptidase" evidence="2">
    <location>
        <begin position="21"/>
        <end position="269"/>
    </location>
</feature>